<name>A0A922MBN2_SPOEX</name>
<evidence type="ECO:0000313" key="2">
    <source>
        <dbReference type="Proteomes" id="UP000814243"/>
    </source>
</evidence>
<gene>
    <name evidence="1" type="ORF">HF086_010876</name>
</gene>
<organism evidence="1 2">
    <name type="scientific">Spodoptera exigua</name>
    <name type="common">Beet armyworm</name>
    <name type="synonym">Noctua fulgens</name>
    <dbReference type="NCBI Taxonomy" id="7107"/>
    <lineage>
        <taxon>Eukaryota</taxon>
        <taxon>Metazoa</taxon>
        <taxon>Ecdysozoa</taxon>
        <taxon>Arthropoda</taxon>
        <taxon>Hexapoda</taxon>
        <taxon>Insecta</taxon>
        <taxon>Pterygota</taxon>
        <taxon>Neoptera</taxon>
        <taxon>Endopterygota</taxon>
        <taxon>Lepidoptera</taxon>
        <taxon>Glossata</taxon>
        <taxon>Ditrysia</taxon>
        <taxon>Noctuoidea</taxon>
        <taxon>Noctuidae</taxon>
        <taxon>Amphipyrinae</taxon>
        <taxon>Spodoptera</taxon>
    </lineage>
</organism>
<dbReference type="Proteomes" id="UP000814243">
    <property type="component" value="Unassembled WGS sequence"/>
</dbReference>
<evidence type="ECO:0000313" key="1">
    <source>
        <dbReference type="EMBL" id="KAH9633638.1"/>
    </source>
</evidence>
<dbReference type="AlphaFoldDB" id="A0A922MBN2"/>
<dbReference type="PANTHER" id="PTHR46114:SF1">
    <property type="entry name" value="ZAD DOMAIN-CONTAINING PROTEIN"/>
    <property type="match status" value="1"/>
</dbReference>
<dbReference type="EMBL" id="JACEFF010000646">
    <property type="protein sequence ID" value="KAH9633638.1"/>
    <property type="molecule type" value="Genomic_DNA"/>
</dbReference>
<comment type="caution">
    <text evidence="1">The sequence shown here is derived from an EMBL/GenBank/DDBJ whole genome shotgun (WGS) entry which is preliminary data.</text>
</comment>
<protein>
    <submittedName>
        <fullName evidence="1">Uncharacterized protein</fullName>
    </submittedName>
</protein>
<sequence length="231" mass="26799">MASRKCKQSSDRFCYVCGQFIFSKKRRPIVDSLKTAYLHYFGFPVANQDKKWVPHVFCESCRIILLQWSSGEKVYLPFGSPMLWREPSNHENDCYFCVTKTLGYNKKNKASIMYADVPSVTKPILHSKDLPHPVCPGSSSANILDDNNSDVEFKSISSDSDEFSPQETTPHLINQAELNDLIRDLQLSRSKAELLGSRLQQWHLLLPDTKVTFFRNRRKVYLLTRIFQKRR</sequence>
<dbReference type="PANTHER" id="PTHR46114">
    <property type="entry name" value="APPLE DOMAIN-CONTAINING PROTEIN"/>
    <property type="match status" value="1"/>
</dbReference>
<proteinExistence type="predicted"/>
<accession>A0A922MBN2</accession>
<reference evidence="1" key="1">
    <citation type="journal article" date="2021" name="G3 (Bethesda)">
        <title>Genome and transcriptome analysis of the beet armyworm Spodoptera exigua reveals targets for pest control. .</title>
        <authorList>
            <person name="Simon S."/>
            <person name="Breeschoten T."/>
            <person name="Jansen H.J."/>
            <person name="Dirks R.P."/>
            <person name="Schranz M.E."/>
            <person name="Ros V.I.D."/>
        </authorList>
    </citation>
    <scope>NUCLEOTIDE SEQUENCE</scope>
    <source>
        <strain evidence="1">TB_SE_WUR_2020</strain>
    </source>
</reference>